<evidence type="ECO:0000313" key="5">
    <source>
        <dbReference type="EMBL" id="MBC9711402.1"/>
    </source>
</evidence>
<dbReference type="InterPro" id="IPR045981">
    <property type="entry name" value="DUF5937"/>
</dbReference>
<dbReference type="SMART" id="SM00418">
    <property type="entry name" value="HTH_ARSR"/>
    <property type="match status" value="1"/>
</dbReference>
<dbReference type="Pfam" id="PF19361">
    <property type="entry name" value="DUF5937"/>
    <property type="match status" value="1"/>
</dbReference>
<sequence length="334" mass="36252">MPFHLHFGEHDLLHCRFAISPIWETQSAIRTLIRPDSHGYHLPWLRRIKEKAEGLDLAPALLLIPQRGRSPDFWAPPPTGALATFEEEIERVRATPAEVAYTDLYLTLVERPGALESPLGRRMLDDPAAAVQLLADCLEQAWHVLIAPDWPRLRALLEADIAYHSRVLAAVGFRAMLGELNPNLRWHGSTLTIVSSLGEYERELHGEGLVLMPSVFTWPDVASGQDEPWQPAVIYPARGIGGLWSEGGARTPEALARLLGRARADVLCALADPASTSALAGRLGLAPSSVSAHLSALKGAGLLASRRYGHQVLYERTPLGIALAGAEGLAASEG</sequence>
<dbReference type="PANTHER" id="PTHR43132">
    <property type="entry name" value="ARSENICAL RESISTANCE OPERON REPRESSOR ARSR-RELATED"/>
    <property type="match status" value="1"/>
</dbReference>
<dbReference type="Gene3D" id="1.10.10.10">
    <property type="entry name" value="Winged helix-like DNA-binding domain superfamily/Winged helix DNA-binding domain"/>
    <property type="match status" value="1"/>
</dbReference>
<keyword evidence="6" id="KW-1185">Reference proteome</keyword>
<dbReference type="InterPro" id="IPR036388">
    <property type="entry name" value="WH-like_DNA-bd_sf"/>
</dbReference>
<organism evidence="5 6">
    <name type="scientific">Streptomyces polyasparticus</name>
    <dbReference type="NCBI Taxonomy" id="2767826"/>
    <lineage>
        <taxon>Bacteria</taxon>
        <taxon>Bacillati</taxon>
        <taxon>Actinomycetota</taxon>
        <taxon>Actinomycetes</taxon>
        <taxon>Kitasatosporales</taxon>
        <taxon>Streptomycetaceae</taxon>
        <taxon>Streptomyces</taxon>
    </lineage>
</organism>
<dbReference type="PANTHER" id="PTHR43132:SF8">
    <property type="entry name" value="HTH-TYPE TRANSCRIPTIONAL REGULATOR KMTR"/>
    <property type="match status" value="1"/>
</dbReference>
<evidence type="ECO:0000256" key="1">
    <source>
        <dbReference type="ARBA" id="ARBA00023015"/>
    </source>
</evidence>
<dbReference type="InterPro" id="IPR011991">
    <property type="entry name" value="ArsR-like_HTH"/>
</dbReference>
<dbReference type="InterPro" id="IPR001845">
    <property type="entry name" value="HTH_ArsR_DNA-bd_dom"/>
</dbReference>
<keyword evidence="2" id="KW-0238">DNA-binding</keyword>
<dbReference type="Pfam" id="PF12840">
    <property type="entry name" value="HTH_20"/>
    <property type="match status" value="1"/>
</dbReference>
<accession>A0ABR7S9W1</accession>
<dbReference type="CDD" id="cd00090">
    <property type="entry name" value="HTH_ARSR"/>
    <property type="match status" value="1"/>
</dbReference>
<keyword evidence="3" id="KW-0804">Transcription</keyword>
<keyword evidence="1" id="KW-0805">Transcription regulation</keyword>
<comment type="caution">
    <text evidence="5">The sequence shown here is derived from an EMBL/GenBank/DDBJ whole genome shotgun (WGS) entry which is preliminary data.</text>
</comment>
<protein>
    <submittedName>
        <fullName evidence="5">Winged helix-turn-helix transcriptional regulator</fullName>
    </submittedName>
</protein>
<dbReference type="RefSeq" id="WP_187811936.1">
    <property type="nucleotide sequence ID" value="NZ_JACTVJ010000002.1"/>
</dbReference>
<reference evidence="5 6" key="1">
    <citation type="submission" date="2020-08" db="EMBL/GenBank/DDBJ databases">
        <title>Genemic of Streptomyces polyaspartic.</title>
        <authorList>
            <person name="Liu W."/>
        </authorList>
    </citation>
    <scope>NUCLEOTIDE SEQUENCE [LARGE SCALE GENOMIC DNA]</scope>
    <source>
        <strain evidence="5 6">TRM66268-LWL</strain>
    </source>
</reference>
<name>A0ABR7S9W1_9ACTN</name>
<proteinExistence type="predicted"/>
<dbReference type="InterPro" id="IPR051011">
    <property type="entry name" value="Metal_resp_trans_reg"/>
</dbReference>
<evidence type="ECO:0000259" key="4">
    <source>
        <dbReference type="SMART" id="SM00418"/>
    </source>
</evidence>
<evidence type="ECO:0000313" key="6">
    <source>
        <dbReference type="Proteomes" id="UP000642284"/>
    </source>
</evidence>
<dbReference type="SUPFAM" id="SSF46785">
    <property type="entry name" value="Winged helix' DNA-binding domain"/>
    <property type="match status" value="1"/>
</dbReference>
<feature type="domain" description="HTH arsR-type" evidence="4">
    <location>
        <begin position="253"/>
        <end position="328"/>
    </location>
</feature>
<dbReference type="InterPro" id="IPR036390">
    <property type="entry name" value="WH_DNA-bd_sf"/>
</dbReference>
<gene>
    <name evidence="5" type="ORF">H9Y04_02300</name>
</gene>
<dbReference type="Proteomes" id="UP000642284">
    <property type="component" value="Unassembled WGS sequence"/>
</dbReference>
<evidence type="ECO:0000256" key="2">
    <source>
        <dbReference type="ARBA" id="ARBA00023125"/>
    </source>
</evidence>
<dbReference type="EMBL" id="JACTVJ010000002">
    <property type="protein sequence ID" value="MBC9711402.1"/>
    <property type="molecule type" value="Genomic_DNA"/>
</dbReference>
<evidence type="ECO:0000256" key="3">
    <source>
        <dbReference type="ARBA" id="ARBA00023163"/>
    </source>
</evidence>